<protein>
    <submittedName>
        <fullName evidence="1">Uncharacterized protein</fullName>
    </submittedName>
</protein>
<evidence type="ECO:0000313" key="1">
    <source>
        <dbReference type="EMBL" id="CAI8607119.1"/>
    </source>
</evidence>
<name>A0AAV1ADI8_VICFA</name>
<dbReference type="AlphaFoldDB" id="A0AAV1ADI8"/>
<keyword evidence="2" id="KW-1185">Reference proteome</keyword>
<dbReference type="Proteomes" id="UP001157006">
    <property type="component" value="Chromosome 4"/>
</dbReference>
<proteinExistence type="predicted"/>
<dbReference type="EMBL" id="OX451739">
    <property type="protein sequence ID" value="CAI8607119.1"/>
    <property type="molecule type" value="Genomic_DNA"/>
</dbReference>
<reference evidence="1 2" key="1">
    <citation type="submission" date="2023-01" db="EMBL/GenBank/DDBJ databases">
        <authorList>
            <person name="Kreplak J."/>
        </authorList>
    </citation>
    <scope>NUCLEOTIDE SEQUENCE [LARGE SCALE GENOMIC DNA]</scope>
</reference>
<sequence>MVVLVAVSSNWDTFNTYFLWRFKPEYRDILPVFDKEEELDAEVPPLMELNGIYEEKMNEILQDWEEFLLSTEHIEVPVVQTNLTKTTMVPLTNAFNDNIVDLIEATMTTPITIVESFEDNKIVADKGERFVSIKSIANDSSFENNSIMLINLLHDEK</sequence>
<evidence type="ECO:0000313" key="2">
    <source>
        <dbReference type="Proteomes" id="UP001157006"/>
    </source>
</evidence>
<accession>A0AAV1ADI8</accession>
<gene>
    <name evidence="1" type="ORF">VFH_IV023320</name>
</gene>
<organism evidence="1 2">
    <name type="scientific">Vicia faba</name>
    <name type="common">Broad bean</name>
    <name type="synonym">Faba vulgaris</name>
    <dbReference type="NCBI Taxonomy" id="3906"/>
    <lineage>
        <taxon>Eukaryota</taxon>
        <taxon>Viridiplantae</taxon>
        <taxon>Streptophyta</taxon>
        <taxon>Embryophyta</taxon>
        <taxon>Tracheophyta</taxon>
        <taxon>Spermatophyta</taxon>
        <taxon>Magnoliopsida</taxon>
        <taxon>eudicotyledons</taxon>
        <taxon>Gunneridae</taxon>
        <taxon>Pentapetalae</taxon>
        <taxon>rosids</taxon>
        <taxon>fabids</taxon>
        <taxon>Fabales</taxon>
        <taxon>Fabaceae</taxon>
        <taxon>Papilionoideae</taxon>
        <taxon>50 kb inversion clade</taxon>
        <taxon>NPAAA clade</taxon>
        <taxon>Hologalegina</taxon>
        <taxon>IRL clade</taxon>
        <taxon>Fabeae</taxon>
        <taxon>Vicia</taxon>
    </lineage>
</organism>